<dbReference type="EMBL" id="BMPP01000039">
    <property type="protein sequence ID" value="GGK43432.1"/>
    <property type="molecule type" value="Genomic_DNA"/>
</dbReference>
<proteinExistence type="predicted"/>
<evidence type="ECO:0000313" key="1">
    <source>
        <dbReference type="EMBL" id="GGK43432.1"/>
    </source>
</evidence>
<dbReference type="Proteomes" id="UP000647587">
    <property type="component" value="Unassembled WGS sequence"/>
</dbReference>
<sequence length="81" mass="9465">MPQRLDILLRSVSHQNQEFVATHPEHLIGLTRLFFQGQRDFLQDPVTFQVSMLVIHFFEVVEIQENQGEGIRTLRLCPYGV</sequence>
<name>A0ABQ2F561_9DEIO</name>
<organism evidence="1 2">
    <name type="scientific">Deinococcus malanensis</name>
    <dbReference type="NCBI Taxonomy" id="1706855"/>
    <lineage>
        <taxon>Bacteria</taxon>
        <taxon>Thermotogati</taxon>
        <taxon>Deinococcota</taxon>
        <taxon>Deinococci</taxon>
        <taxon>Deinococcales</taxon>
        <taxon>Deinococcaceae</taxon>
        <taxon>Deinococcus</taxon>
    </lineage>
</organism>
<evidence type="ECO:0000313" key="2">
    <source>
        <dbReference type="Proteomes" id="UP000647587"/>
    </source>
</evidence>
<keyword evidence="2" id="KW-1185">Reference proteome</keyword>
<gene>
    <name evidence="1" type="ORF">GCM10008955_41450</name>
</gene>
<reference evidence="2" key="1">
    <citation type="journal article" date="2019" name="Int. J. Syst. Evol. Microbiol.">
        <title>The Global Catalogue of Microorganisms (GCM) 10K type strain sequencing project: providing services to taxonomists for standard genome sequencing and annotation.</title>
        <authorList>
            <consortium name="The Broad Institute Genomics Platform"/>
            <consortium name="The Broad Institute Genome Sequencing Center for Infectious Disease"/>
            <person name="Wu L."/>
            <person name="Ma J."/>
        </authorList>
    </citation>
    <scope>NUCLEOTIDE SEQUENCE [LARGE SCALE GENOMIC DNA]</scope>
    <source>
        <strain evidence="2">JCM 30331</strain>
    </source>
</reference>
<accession>A0ABQ2F561</accession>
<comment type="caution">
    <text evidence="1">The sequence shown here is derived from an EMBL/GenBank/DDBJ whole genome shotgun (WGS) entry which is preliminary data.</text>
</comment>
<protein>
    <submittedName>
        <fullName evidence="1">Uncharacterized protein</fullName>
    </submittedName>
</protein>